<keyword evidence="3" id="KW-1003">Cell membrane</keyword>
<keyword evidence="6 8" id="KW-0472">Membrane</keyword>
<keyword evidence="4 7" id="KW-0812">Transmembrane</keyword>
<evidence type="ECO:0000256" key="5">
    <source>
        <dbReference type="ARBA" id="ARBA00022989"/>
    </source>
</evidence>
<proteinExistence type="inferred from homology"/>
<sequence>MGFHSRQRSIPPMPTVNMLPLMDVLMSILAFFILISMTLTHQQFVVDVELPGVGEGTTVGTASEPLIVGLNARGEILIGEQAVTPEQLLATIEAYLAANPNSSVMLQADRRSSYEQVLQLLGRMRQVGGKRVSLAISPL</sequence>
<reference evidence="9" key="1">
    <citation type="submission" date="2020-10" db="EMBL/GenBank/DDBJ databases">
        <authorList>
            <person name="Castelo-Branco R."/>
            <person name="Eusebio N."/>
            <person name="Adriana R."/>
            <person name="Vieira A."/>
            <person name="Brugerolle De Fraissinette N."/>
            <person name="Rezende De Castro R."/>
            <person name="Schneider M.P."/>
            <person name="Vasconcelos V."/>
            <person name="Leao P.N."/>
        </authorList>
    </citation>
    <scope>NUCLEOTIDE SEQUENCE</scope>
    <source>
        <strain evidence="9">LEGE 11467</strain>
    </source>
</reference>
<keyword evidence="7" id="KW-0653">Protein transport</keyword>
<dbReference type="PANTHER" id="PTHR30558:SF3">
    <property type="entry name" value="BIOPOLYMER TRANSPORT PROTEIN EXBD-RELATED"/>
    <property type="match status" value="1"/>
</dbReference>
<evidence type="ECO:0000256" key="2">
    <source>
        <dbReference type="ARBA" id="ARBA00005811"/>
    </source>
</evidence>
<keyword evidence="10" id="KW-1185">Reference proteome</keyword>
<name>A0A928Z918_9CYAN</name>
<dbReference type="RefSeq" id="WP_264321476.1">
    <property type="nucleotide sequence ID" value="NZ_JADEXN010000171.1"/>
</dbReference>
<evidence type="ECO:0000256" key="3">
    <source>
        <dbReference type="ARBA" id="ARBA00022475"/>
    </source>
</evidence>
<dbReference type="GO" id="GO:0022857">
    <property type="term" value="F:transmembrane transporter activity"/>
    <property type="evidence" value="ECO:0007669"/>
    <property type="project" value="InterPro"/>
</dbReference>
<evidence type="ECO:0000313" key="10">
    <source>
        <dbReference type="Proteomes" id="UP000621799"/>
    </source>
</evidence>
<keyword evidence="5 8" id="KW-1133">Transmembrane helix</keyword>
<comment type="similarity">
    <text evidence="2 7">Belongs to the ExbD/TolR family.</text>
</comment>
<dbReference type="EMBL" id="JADEXN010000171">
    <property type="protein sequence ID" value="MBE9041258.1"/>
    <property type="molecule type" value="Genomic_DNA"/>
</dbReference>
<evidence type="ECO:0000256" key="4">
    <source>
        <dbReference type="ARBA" id="ARBA00022692"/>
    </source>
</evidence>
<dbReference type="AlphaFoldDB" id="A0A928Z918"/>
<evidence type="ECO:0000256" key="8">
    <source>
        <dbReference type="SAM" id="Phobius"/>
    </source>
</evidence>
<dbReference type="Proteomes" id="UP000621799">
    <property type="component" value="Unassembled WGS sequence"/>
</dbReference>
<protein>
    <submittedName>
        <fullName evidence="9">Biopolymer transporter ExbD</fullName>
    </submittedName>
</protein>
<dbReference type="InterPro" id="IPR003400">
    <property type="entry name" value="ExbD"/>
</dbReference>
<dbReference type="Gene3D" id="3.30.420.270">
    <property type="match status" value="1"/>
</dbReference>
<comment type="caution">
    <text evidence="9">The sequence shown here is derived from an EMBL/GenBank/DDBJ whole genome shotgun (WGS) entry which is preliminary data.</text>
</comment>
<feature type="transmembrane region" description="Helical" evidence="8">
    <location>
        <begin position="21"/>
        <end position="39"/>
    </location>
</feature>
<gene>
    <name evidence="9" type="ORF">IQ235_10750</name>
</gene>
<dbReference type="GO" id="GO:0015031">
    <property type="term" value="P:protein transport"/>
    <property type="evidence" value="ECO:0007669"/>
    <property type="project" value="UniProtKB-KW"/>
</dbReference>
<comment type="subcellular location">
    <subcellularLocation>
        <location evidence="1">Cell membrane</location>
        <topology evidence="1">Single-pass membrane protein</topology>
    </subcellularLocation>
    <subcellularLocation>
        <location evidence="7">Cell membrane</location>
        <topology evidence="7">Single-pass type II membrane protein</topology>
    </subcellularLocation>
</comment>
<dbReference type="GO" id="GO:0005886">
    <property type="term" value="C:plasma membrane"/>
    <property type="evidence" value="ECO:0007669"/>
    <property type="project" value="UniProtKB-SubCell"/>
</dbReference>
<evidence type="ECO:0000313" key="9">
    <source>
        <dbReference type="EMBL" id="MBE9041258.1"/>
    </source>
</evidence>
<evidence type="ECO:0000256" key="7">
    <source>
        <dbReference type="RuleBase" id="RU003879"/>
    </source>
</evidence>
<dbReference type="Pfam" id="PF02472">
    <property type="entry name" value="ExbD"/>
    <property type="match status" value="1"/>
</dbReference>
<evidence type="ECO:0000256" key="1">
    <source>
        <dbReference type="ARBA" id="ARBA00004162"/>
    </source>
</evidence>
<dbReference type="PANTHER" id="PTHR30558">
    <property type="entry name" value="EXBD MEMBRANE COMPONENT OF PMF-DRIVEN MACROMOLECULE IMPORT SYSTEM"/>
    <property type="match status" value="1"/>
</dbReference>
<organism evidence="9 10">
    <name type="scientific">Zarconia navalis LEGE 11467</name>
    <dbReference type="NCBI Taxonomy" id="1828826"/>
    <lineage>
        <taxon>Bacteria</taxon>
        <taxon>Bacillati</taxon>
        <taxon>Cyanobacteriota</taxon>
        <taxon>Cyanophyceae</taxon>
        <taxon>Oscillatoriophycideae</taxon>
        <taxon>Oscillatoriales</taxon>
        <taxon>Oscillatoriales incertae sedis</taxon>
        <taxon>Zarconia</taxon>
        <taxon>Zarconia navalis</taxon>
    </lineage>
</organism>
<evidence type="ECO:0000256" key="6">
    <source>
        <dbReference type="ARBA" id="ARBA00023136"/>
    </source>
</evidence>
<accession>A0A928Z918</accession>
<keyword evidence="7" id="KW-0813">Transport</keyword>